<evidence type="ECO:0000313" key="11">
    <source>
        <dbReference type="Proteomes" id="UP000054558"/>
    </source>
</evidence>
<keyword evidence="2" id="KW-0540">Nuclease</keyword>
<evidence type="ECO:0000256" key="5">
    <source>
        <dbReference type="ARBA" id="ARBA00022839"/>
    </source>
</evidence>
<dbReference type="STRING" id="105231.A0A1Y1I6U1"/>
<keyword evidence="6" id="KW-0460">Magnesium</keyword>
<dbReference type="InterPro" id="IPR036397">
    <property type="entry name" value="RNaseH_sf"/>
</dbReference>
<dbReference type="GO" id="GO:0046872">
    <property type="term" value="F:metal ion binding"/>
    <property type="evidence" value="ECO:0007669"/>
    <property type="project" value="UniProtKB-KW"/>
</dbReference>
<gene>
    <name evidence="10" type="ORF">KFL_002090030</name>
</gene>
<feature type="domain" description="Exonuclease" evidence="9">
    <location>
        <begin position="182"/>
        <end position="365"/>
    </location>
</feature>
<dbReference type="InterPro" id="IPR012337">
    <property type="entry name" value="RNaseH-like_sf"/>
</dbReference>
<accession>A0A1Y1I6U1</accession>
<feature type="compositionally biased region" description="Basic and acidic residues" evidence="8">
    <location>
        <begin position="427"/>
        <end position="456"/>
    </location>
</feature>
<evidence type="ECO:0000256" key="8">
    <source>
        <dbReference type="SAM" id="MobiDB-lite"/>
    </source>
</evidence>
<dbReference type="CDD" id="cd06127">
    <property type="entry name" value="DEDDh"/>
    <property type="match status" value="1"/>
</dbReference>
<dbReference type="GO" id="GO:0008296">
    <property type="term" value="F:3'-5'-DNA exonuclease activity"/>
    <property type="evidence" value="ECO:0000318"/>
    <property type="project" value="GO_Central"/>
</dbReference>
<evidence type="ECO:0000256" key="3">
    <source>
        <dbReference type="ARBA" id="ARBA00022723"/>
    </source>
</evidence>
<proteinExistence type="inferred from homology"/>
<keyword evidence="4" id="KW-0378">Hydrolase</keyword>
<organism evidence="10 11">
    <name type="scientific">Klebsormidium nitens</name>
    <name type="common">Green alga</name>
    <name type="synonym">Ulothrix nitens</name>
    <dbReference type="NCBI Taxonomy" id="105231"/>
    <lineage>
        <taxon>Eukaryota</taxon>
        <taxon>Viridiplantae</taxon>
        <taxon>Streptophyta</taxon>
        <taxon>Klebsormidiophyceae</taxon>
        <taxon>Klebsormidiales</taxon>
        <taxon>Klebsormidiaceae</taxon>
        <taxon>Klebsormidium</taxon>
    </lineage>
</organism>
<keyword evidence="5" id="KW-0269">Exonuclease</keyword>
<evidence type="ECO:0000256" key="4">
    <source>
        <dbReference type="ARBA" id="ARBA00022801"/>
    </source>
</evidence>
<comment type="cofactor">
    <cofactor evidence="1">
        <name>Mg(2+)</name>
        <dbReference type="ChEBI" id="CHEBI:18420"/>
    </cofactor>
</comment>
<comment type="similarity">
    <text evidence="7">Belongs to the exonuclease superfamily. TREX family.</text>
</comment>
<feature type="compositionally biased region" description="Low complexity" evidence="8">
    <location>
        <begin position="688"/>
        <end position="701"/>
    </location>
</feature>
<dbReference type="Proteomes" id="UP000054558">
    <property type="component" value="Unassembled WGS sequence"/>
</dbReference>
<dbReference type="AlphaFoldDB" id="A0A1Y1I6U1"/>
<evidence type="ECO:0000259" key="9">
    <source>
        <dbReference type="SMART" id="SM00479"/>
    </source>
</evidence>
<evidence type="ECO:0000256" key="2">
    <source>
        <dbReference type="ARBA" id="ARBA00022722"/>
    </source>
</evidence>
<dbReference type="InterPro" id="IPR013520">
    <property type="entry name" value="Ribonucl_H"/>
</dbReference>
<dbReference type="GO" id="GO:0005737">
    <property type="term" value="C:cytoplasm"/>
    <property type="evidence" value="ECO:0000318"/>
    <property type="project" value="GO_Central"/>
</dbReference>
<dbReference type="PANTHER" id="PTHR13058:SF19">
    <property type="entry name" value="LD40940P"/>
    <property type="match status" value="1"/>
</dbReference>
<feature type="region of interest" description="Disordered" evidence="8">
    <location>
        <begin position="668"/>
        <end position="791"/>
    </location>
</feature>
<reference evidence="10 11" key="1">
    <citation type="journal article" date="2014" name="Nat. Commun.">
        <title>Klebsormidium flaccidum genome reveals primary factors for plant terrestrial adaptation.</title>
        <authorList>
            <person name="Hori K."/>
            <person name="Maruyama F."/>
            <person name="Fujisawa T."/>
            <person name="Togashi T."/>
            <person name="Yamamoto N."/>
            <person name="Seo M."/>
            <person name="Sato S."/>
            <person name="Yamada T."/>
            <person name="Mori H."/>
            <person name="Tajima N."/>
            <person name="Moriyama T."/>
            <person name="Ikeuchi M."/>
            <person name="Watanabe M."/>
            <person name="Wada H."/>
            <person name="Kobayashi K."/>
            <person name="Saito M."/>
            <person name="Masuda T."/>
            <person name="Sasaki-Sekimoto Y."/>
            <person name="Mashiguchi K."/>
            <person name="Awai K."/>
            <person name="Shimojima M."/>
            <person name="Masuda S."/>
            <person name="Iwai M."/>
            <person name="Nobusawa T."/>
            <person name="Narise T."/>
            <person name="Kondo S."/>
            <person name="Saito H."/>
            <person name="Sato R."/>
            <person name="Murakawa M."/>
            <person name="Ihara Y."/>
            <person name="Oshima-Yamada Y."/>
            <person name="Ohtaka K."/>
            <person name="Satoh M."/>
            <person name="Sonobe K."/>
            <person name="Ishii M."/>
            <person name="Ohtani R."/>
            <person name="Kanamori-Sato M."/>
            <person name="Honoki R."/>
            <person name="Miyazaki D."/>
            <person name="Mochizuki H."/>
            <person name="Umetsu J."/>
            <person name="Higashi K."/>
            <person name="Shibata D."/>
            <person name="Kamiya Y."/>
            <person name="Sato N."/>
            <person name="Nakamura Y."/>
            <person name="Tabata S."/>
            <person name="Ida S."/>
            <person name="Kurokawa K."/>
            <person name="Ohta H."/>
        </authorList>
    </citation>
    <scope>NUCLEOTIDE SEQUENCE [LARGE SCALE GENOMIC DNA]</scope>
    <source>
        <strain evidence="10 11">NIES-2285</strain>
    </source>
</reference>
<dbReference type="SUPFAM" id="SSF53098">
    <property type="entry name" value="Ribonuclease H-like"/>
    <property type="match status" value="1"/>
</dbReference>
<dbReference type="InterPro" id="IPR040393">
    <property type="entry name" value="TREX1/2"/>
</dbReference>
<name>A0A1Y1I6U1_KLENI</name>
<feature type="compositionally biased region" description="Basic and acidic residues" evidence="8">
    <location>
        <begin position="563"/>
        <end position="573"/>
    </location>
</feature>
<dbReference type="EMBL" id="DF237158">
    <property type="protein sequence ID" value="GAQ84851.1"/>
    <property type="molecule type" value="Genomic_DNA"/>
</dbReference>
<feature type="region of interest" description="Disordered" evidence="8">
    <location>
        <begin position="473"/>
        <end position="501"/>
    </location>
</feature>
<keyword evidence="11" id="KW-1185">Reference proteome</keyword>
<evidence type="ECO:0000256" key="1">
    <source>
        <dbReference type="ARBA" id="ARBA00001946"/>
    </source>
</evidence>
<dbReference type="GO" id="GO:0006308">
    <property type="term" value="P:DNA catabolic process"/>
    <property type="evidence" value="ECO:0000318"/>
    <property type="project" value="GO_Central"/>
</dbReference>
<dbReference type="Pfam" id="PF00929">
    <property type="entry name" value="RNase_T"/>
    <property type="match status" value="1"/>
</dbReference>
<feature type="region of interest" description="Disordered" evidence="8">
    <location>
        <begin position="426"/>
        <end position="457"/>
    </location>
</feature>
<keyword evidence="3" id="KW-0479">Metal-binding</keyword>
<dbReference type="SMART" id="SM00479">
    <property type="entry name" value="EXOIII"/>
    <property type="match status" value="1"/>
</dbReference>
<dbReference type="OrthoDB" id="10250935at2759"/>
<protein>
    <recommendedName>
        <fullName evidence="9">Exonuclease domain-containing protein</fullName>
    </recommendedName>
</protein>
<feature type="compositionally biased region" description="Polar residues" evidence="8">
    <location>
        <begin position="771"/>
        <end position="788"/>
    </location>
</feature>
<dbReference type="Gene3D" id="3.30.420.10">
    <property type="entry name" value="Ribonuclease H-like superfamily/Ribonuclease H"/>
    <property type="match status" value="1"/>
</dbReference>
<sequence>MSASSRAFFSPQQCSIHLPPPLRTIRGTSYILESTSIKAHTASNRHHRELLIPLIHALMPSSHLPAISNALRVGFPVDISPARNVQQGPLAPSAVKQTVSPWAAHPGGPCRKVTPPPHLLTGLAALSVAVRKRGLRTRAAKGPSPVKLDNADQPKSQPWVADLPGWLEGIRALPLEERPCPMVVVFDIETTSLSRRISRIIEFAARDAEGGEGAAIHSLIFPGPHQSVGGSIHSHHISDAMLTPALPTWGQFFPKLRFWVESRNPDARPVLFVAHNGNSFDVPIVAWESAREGLAMPQDWLYVDTLRLAQKHLNAKQVDPEKGSLRLEHLKRYFQVPSDKAAHRAPADVDVTLHVLSRILQYRCLPVGILYDFVMAFGIADREFRFGLKKDEFAALQDLVAAGEQQKREQDEKALAWPGVFVTNAHRRNDSQGKGDRNSVTRDGPEKEEVVREGRSSGESLLVSALAHVGEEEVAVGKRPADPSNAVAGPQMAGDAELPKPLPNVGKAPVIASVEVRRLRSKIKGSLKERASSEGQADVGGGGGDQGRAAVDGEGQGGGVSGDSKHLPGEAREGPLAPAGVERTLPLLANRQGRVWPRLPLRRVDVTNGAAAAVPVAAAEGITKGRLPASAVVQERDSGGSRARPPFGKAGELMAHLDDLRERVAKRTSDEPSAALQGEDTQLTSAGGTNVLVRGPVVVTTGGDGGNEADRGDTGSGDLPSAGDALRGQLQASARRLKRQGQQNEAGEGLERSRKGSMDGAPDMSGIHAGMSTSQGERSESAAFTQEPPSVMERYRLLMAQSRRQL</sequence>
<evidence type="ECO:0000313" key="10">
    <source>
        <dbReference type="EMBL" id="GAQ84851.1"/>
    </source>
</evidence>
<dbReference type="GO" id="GO:0003676">
    <property type="term" value="F:nucleic acid binding"/>
    <property type="evidence" value="ECO:0007669"/>
    <property type="project" value="InterPro"/>
</dbReference>
<feature type="region of interest" description="Disordered" evidence="8">
    <location>
        <begin position="630"/>
        <end position="649"/>
    </location>
</feature>
<evidence type="ECO:0000256" key="6">
    <source>
        <dbReference type="ARBA" id="ARBA00022842"/>
    </source>
</evidence>
<dbReference type="PANTHER" id="PTHR13058">
    <property type="entry name" value="THREE PRIME REPAIR EXONUCLEASE 1, 2"/>
    <property type="match status" value="1"/>
</dbReference>
<evidence type="ECO:0000256" key="7">
    <source>
        <dbReference type="ARBA" id="ARBA00025769"/>
    </source>
</evidence>
<feature type="region of interest" description="Disordered" evidence="8">
    <location>
        <begin position="525"/>
        <end position="579"/>
    </location>
</feature>